<gene>
    <name evidence="1" type="ORF">LRP29_00565</name>
</gene>
<evidence type="ECO:0000313" key="1">
    <source>
        <dbReference type="EMBL" id="UTU51985.1"/>
    </source>
</evidence>
<evidence type="ECO:0000313" key="2">
    <source>
        <dbReference type="Proteomes" id="UP001060070"/>
    </source>
</evidence>
<dbReference type="EMBL" id="CP088147">
    <property type="protein sequence ID" value="UTU51985.1"/>
    <property type="molecule type" value="Genomic_DNA"/>
</dbReference>
<accession>A0AB38TAU1</accession>
<dbReference type="Proteomes" id="UP001060070">
    <property type="component" value="Chromosome"/>
</dbReference>
<protein>
    <recommendedName>
        <fullName evidence="3">Transposase</fullName>
    </recommendedName>
</protein>
<organism evidence="1 2">
    <name type="scientific">Mesorhizobium ciceri</name>
    <dbReference type="NCBI Taxonomy" id="39645"/>
    <lineage>
        <taxon>Bacteria</taxon>
        <taxon>Pseudomonadati</taxon>
        <taxon>Pseudomonadota</taxon>
        <taxon>Alphaproteobacteria</taxon>
        <taxon>Hyphomicrobiales</taxon>
        <taxon>Phyllobacteriaceae</taxon>
        <taxon>Mesorhizobium</taxon>
    </lineage>
</organism>
<name>A0AB38TAU1_9HYPH</name>
<keyword evidence="2" id="KW-1185">Reference proteome</keyword>
<dbReference type="RefSeq" id="WP_127218908.1">
    <property type="nucleotide sequence ID" value="NZ_CP088147.1"/>
</dbReference>
<reference evidence="1 2" key="1">
    <citation type="journal article" date="2022" name="Microbiol. Resour. Announc.">
        <title>Complete Genome Sequence of Mesorhizobium ciceri Strain R30, a Rhizobium Used as a Commercial Inoculant for Chickpea in Argentina.</title>
        <authorList>
            <person name="Foresto E."/>
            <person name="Revale S."/>
            <person name="Primo E."/>
            <person name="Nievas F."/>
            <person name="Carezzano E."/>
            <person name="Puente M."/>
            <person name="Alzari P."/>
            <person name="Mart M."/>
            <person name="Ben-Assaya M."/>
            <person name="Mornico D."/>
            <person name="Santoro M."/>
            <person name="Mart F."/>
            <person name="Giordano W."/>
            <person name="Bogino P."/>
        </authorList>
    </citation>
    <scope>NUCLEOTIDE SEQUENCE [LARGE SCALE GENOMIC DNA]</scope>
    <source>
        <strain evidence="1 2">R30</strain>
    </source>
</reference>
<evidence type="ECO:0008006" key="3">
    <source>
        <dbReference type="Google" id="ProtNLM"/>
    </source>
</evidence>
<dbReference type="AlphaFoldDB" id="A0AB38TAU1"/>
<sequence length="106" mass="11635">MSTTQRTPQLFKLKTFALKSAALWISIPESMAIAVPDGLAGQSIEQTSPSCRPVHRGCSGWESQFLSFILPQSSSNTRHAFDDVRADSRSATHNIAIRDRMVAAMN</sequence>
<proteinExistence type="predicted"/>